<evidence type="ECO:0000256" key="1">
    <source>
        <dbReference type="SAM" id="Phobius"/>
    </source>
</evidence>
<reference evidence="2" key="1">
    <citation type="submission" date="2019-08" db="EMBL/GenBank/DDBJ databases">
        <authorList>
            <person name="Kucharzyk K."/>
            <person name="Murdoch R.W."/>
            <person name="Higgins S."/>
            <person name="Loffler F."/>
        </authorList>
    </citation>
    <scope>NUCLEOTIDE SEQUENCE</scope>
</reference>
<proteinExistence type="predicted"/>
<gene>
    <name evidence="2" type="ORF">SDC9_108677</name>
</gene>
<keyword evidence="1" id="KW-0812">Transmembrane</keyword>
<evidence type="ECO:0000313" key="2">
    <source>
        <dbReference type="EMBL" id="MPM61814.1"/>
    </source>
</evidence>
<organism evidence="2">
    <name type="scientific">bioreactor metagenome</name>
    <dbReference type="NCBI Taxonomy" id="1076179"/>
    <lineage>
        <taxon>unclassified sequences</taxon>
        <taxon>metagenomes</taxon>
        <taxon>ecological metagenomes</taxon>
    </lineage>
</organism>
<feature type="transmembrane region" description="Helical" evidence="1">
    <location>
        <begin position="6"/>
        <end position="26"/>
    </location>
</feature>
<dbReference type="EMBL" id="VSSQ01018536">
    <property type="protein sequence ID" value="MPM61814.1"/>
    <property type="molecule type" value="Genomic_DNA"/>
</dbReference>
<keyword evidence="1" id="KW-1133">Transmembrane helix</keyword>
<accession>A0A645BJ98</accession>
<name>A0A645BJ98_9ZZZZ</name>
<comment type="caution">
    <text evidence="2">The sequence shown here is derived from an EMBL/GenBank/DDBJ whole genome shotgun (WGS) entry which is preliminary data.</text>
</comment>
<protein>
    <submittedName>
        <fullName evidence="2">Uncharacterized protein</fullName>
    </submittedName>
</protein>
<keyword evidence="1" id="KW-0472">Membrane</keyword>
<dbReference type="AlphaFoldDB" id="A0A645BJ98"/>
<sequence>MSENPARKKIFLIILVFAVILSFYILDFKASRSNTQTNSVVSSYSSGNPEFDFSDQIFLYIEGDSVLTADLREKLMKDLEAAG</sequence>